<feature type="transmembrane region" description="Helical" evidence="1">
    <location>
        <begin position="26"/>
        <end position="48"/>
    </location>
</feature>
<dbReference type="EMBL" id="CP040058">
    <property type="protein sequence ID" value="QCP34633.1"/>
    <property type="molecule type" value="Genomic_DNA"/>
</dbReference>
<feature type="transmembrane region" description="Helical" evidence="1">
    <location>
        <begin position="54"/>
        <end position="72"/>
    </location>
</feature>
<evidence type="ECO:0000313" key="2">
    <source>
        <dbReference type="EMBL" id="QCP34633.1"/>
    </source>
</evidence>
<dbReference type="RefSeq" id="WP_137328152.1">
    <property type="nucleotide sequence ID" value="NZ_CP040058.1"/>
</dbReference>
<keyword evidence="1" id="KW-0812">Transmembrane</keyword>
<gene>
    <name evidence="2" type="ORF">AR1Y2_1179</name>
</gene>
<protein>
    <submittedName>
        <fullName evidence="2">Cell shape-determining protein</fullName>
    </submittedName>
</protein>
<keyword evidence="1" id="KW-1133">Transmembrane helix</keyword>
<dbReference type="OrthoDB" id="3169575at2"/>
<feature type="transmembrane region" description="Helical" evidence="1">
    <location>
        <begin position="81"/>
        <end position="102"/>
    </location>
</feature>
<dbReference type="KEGG" id="arf:AR1Y2_1179"/>
<proteinExistence type="predicted"/>
<dbReference type="Proteomes" id="UP000298653">
    <property type="component" value="Chromosome"/>
</dbReference>
<evidence type="ECO:0000256" key="1">
    <source>
        <dbReference type="SAM" id="Phobius"/>
    </source>
</evidence>
<keyword evidence="1" id="KW-0472">Membrane</keyword>
<accession>A0A4P8IFH8</accession>
<sequence>MVFRFDMNDLNRVKNFKFGKMKKKTIVMGVLAVLILAGLYFYVALPALNFQETGIWMALIAVLGVLTAWAAVKGLGQKSKVFTLFSTLLVVVILIFVVGMILSSQLVSSKKYASRLKVENKKFENDMKETETITDIALMDTEGARIIGDRAIGSLSDVVSQYEVSDDYTQIDYNGQPMKVAPLNYASFIRYINNRKAGIPGYVQVDPISNEAKYVKLKKPMKYSPSAYFSRNLQRHLRFQYPTAIFQGYYFEIDNQGNPYYIWPVLKSNAGLFGAKDVKGAVISDPVTGKSTYYDAKDIPRWVDHVHDGKLLLQKYNWKGLLSNGYINSVFGKKGCKIATDDYGYRSIDGDIWAYTGVTSVNGDQSNIAFVLMNMRTAESKYYAVSGANEQSAMKAAEGQVQNLRYSAAFPALINVNGEPTYVMILKDKGGLVKMFAMVNVRKYNIVATSTTQNGVQKEYKRLLKEQGIISAKEAAAAESVTTKEITVKKIDFIPIEGNTYVYITDKDGNIYKEEFSKNEKAIKWSAGDKIKITYEEDESGIYQITQ</sequence>
<name>A0A4P8IFH8_9FIRM</name>
<organism evidence="2 3">
    <name type="scientific">Anaerostipes rhamnosivorans</name>
    <dbReference type="NCBI Taxonomy" id="1229621"/>
    <lineage>
        <taxon>Bacteria</taxon>
        <taxon>Bacillati</taxon>
        <taxon>Bacillota</taxon>
        <taxon>Clostridia</taxon>
        <taxon>Lachnospirales</taxon>
        <taxon>Lachnospiraceae</taxon>
        <taxon>Anaerostipes</taxon>
    </lineage>
</organism>
<reference evidence="2 3" key="1">
    <citation type="submission" date="2019-05" db="EMBL/GenBank/DDBJ databases">
        <title>Complete genome sequencing of Anaerostipes rhamnosivorans.</title>
        <authorList>
            <person name="Bui T.P.N."/>
            <person name="de Vos W.M."/>
        </authorList>
    </citation>
    <scope>NUCLEOTIDE SEQUENCE [LARGE SCALE GENOMIC DNA]</scope>
    <source>
        <strain evidence="2 3">1y2</strain>
    </source>
</reference>
<evidence type="ECO:0000313" key="3">
    <source>
        <dbReference type="Proteomes" id="UP000298653"/>
    </source>
</evidence>
<dbReference type="AlphaFoldDB" id="A0A4P8IFH8"/>
<keyword evidence="3" id="KW-1185">Reference proteome</keyword>